<protein>
    <submittedName>
        <fullName evidence="1">Uncharacterized protein</fullName>
    </submittedName>
</protein>
<dbReference type="Proteomes" id="UP001186974">
    <property type="component" value="Unassembled WGS sequence"/>
</dbReference>
<organism evidence="1 2">
    <name type="scientific">Coniosporium uncinatum</name>
    <dbReference type="NCBI Taxonomy" id="93489"/>
    <lineage>
        <taxon>Eukaryota</taxon>
        <taxon>Fungi</taxon>
        <taxon>Dikarya</taxon>
        <taxon>Ascomycota</taxon>
        <taxon>Pezizomycotina</taxon>
        <taxon>Dothideomycetes</taxon>
        <taxon>Dothideomycetes incertae sedis</taxon>
        <taxon>Coniosporium</taxon>
    </lineage>
</organism>
<sequence>MNLPGNSDMRATQSWLLWNMPVHPEDGRGVRLLTGVCRIGLHSVPGQTMFLIGSPWFRDMTIDVGDGKSLNVTSTRGCSDSAYFVQSLKVNGQQWDKAWVTWENIFANGGTFDFVLGAK</sequence>
<reference evidence="1" key="1">
    <citation type="submission" date="2024-09" db="EMBL/GenBank/DDBJ databases">
        <title>Black Yeasts Isolated from many extreme environments.</title>
        <authorList>
            <person name="Coleine C."/>
            <person name="Stajich J.E."/>
            <person name="Selbmann L."/>
        </authorList>
    </citation>
    <scope>NUCLEOTIDE SEQUENCE</scope>
    <source>
        <strain evidence="1">CCFEE 5737</strain>
    </source>
</reference>
<name>A0ACC3D5S2_9PEZI</name>
<evidence type="ECO:0000313" key="1">
    <source>
        <dbReference type="EMBL" id="KAK3062151.1"/>
    </source>
</evidence>
<comment type="caution">
    <text evidence="1">The sequence shown here is derived from an EMBL/GenBank/DDBJ whole genome shotgun (WGS) entry which is preliminary data.</text>
</comment>
<dbReference type="EMBL" id="JAWDJW010007445">
    <property type="protein sequence ID" value="KAK3062151.1"/>
    <property type="molecule type" value="Genomic_DNA"/>
</dbReference>
<keyword evidence="2" id="KW-1185">Reference proteome</keyword>
<gene>
    <name evidence="1" type="ORF">LTS18_004732</name>
</gene>
<proteinExistence type="predicted"/>
<evidence type="ECO:0000313" key="2">
    <source>
        <dbReference type="Proteomes" id="UP001186974"/>
    </source>
</evidence>
<accession>A0ACC3D5S2</accession>